<evidence type="ECO:0000256" key="1">
    <source>
        <dbReference type="SAM" id="MobiDB-lite"/>
    </source>
</evidence>
<dbReference type="Proteomes" id="UP000187429">
    <property type="component" value="Unassembled WGS sequence"/>
</dbReference>
<feature type="non-terminal residue" evidence="2">
    <location>
        <position position="87"/>
    </location>
</feature>
<evidence type="ECO:0000313" key="2">
    <source>
        <dbReference type="EMBL" id="OMJ17100.1"/>
    </source>
</evidence>
<feature type="region of interest" description="Disordered" evidence="1">
    <location>
        <begin position="1"/>
        <end position="87"/>
    </location>
</feature>
<name>A0A1R1XR29_9FUNG</name>
<proteinExistence type="predicted"/>
<accession>A0A1R1XR29</accession>
<dbReference type="AlphaFoldDB" id="A0A1R1XR29"/>
<comment type="caution">
    <text evidence="2">The sequence shown here is derived from an EMBL/GenBank/DDBJ whole genome shotgun (WGS) entry which is preliminary data.</text>
</comment>
<sequence length="87" mass="9479">MKVNAIFGPHSDDPRTESDEKKSTSSDEDEFFDINPEPEEIFTTETVPEINFADPEPKIATPPIAPSAGDIADINLPPDPDPELGDN</sequence>
<reference evidence="3" key="1">
    <citation type="submission" date="2017-01" db="EMBL/GenBank/DDBJ databases">
        <authorList>
            <person name="Wang Y."/>
            <person name="White M."/>
            <person name="Kvist S."/>
            <person name="Moncalvo J.-M."/>
        </authorList>
    </citation>
    <scope>NUCLEOTIDE SEQUENCE [LARGE SCALE GENOMIC DNA]</scope>
    <source>
        <strain evidence="3">ID-206-W2</strain>
    </source>
</reference>
<feature type="compositionally biased region" description="Basic and acidic residues" evidence="1">
    <location>
        <begin position="10"/>
        <end position="25"/>
    </location>
</feature>
<organism evidence="2 3">
    <name type="scientific">Smittium culicis</name>
    <dbReference type="NCBI Taxonomy" id="133412"/>
    <lineage>
        <taxon>Eukaryota</taxon>
        <taxon>Fungi</taxon>
        <taxon>Fungi incertae sedis</taxon>
        <taxon>Zoopagomycota</taxon>
        <taxon>Kickxellomycotina</taxon>
        <taxon>Harpellomycetes</taxon>
        <taxon>Harpellales</taxon>
        <taxon>Legeriomycetaceae</taxon>
        <taxon>Smittium</taxon>
    </lineage>
</organism>
<protein>
    <submittedName>
        <fullName evidence="2">Uncharacterized protein</fullName>
    </submittedName>
</protein>
<evidence type="ECO:0000313" key="3">
    <source>
        <dbReference type="Proteomes" id="UP000187429"/>
    </source>
</evidence>
<feature type="compositionally biased region" description="Acidic residues" evidence="1">
    <location>
        <begin position="26"/>
        <end position="42"/>
    </location>
</feature>
<dbReference type="EMBL" id="LSSM01003691">
    <property type="protein sequence ID" value="OMJ17100.1"/>
    <property type="molecule type" value="Genomic_DNA"/>
</dbReference>
<keyword evidence="3" id="KW-1185">Reference proteome</keyword>
<gene>
    <name evidence="2" type="ORF">AYI69_g7562</name>
</gene>